<gene>
    <name evidence="6" type="ORF">BLA18109_07549</name>
</gene>
<feature type="domain" description="HTH lysR-type" evidence="5">
    <location>
        <begin position="26"/>
        <end position="83"/>
    </location>
</feature>
<dbReference type="PANTHER" id="PTHR30579:SF7">
    <property type="entry name" value="HTH-TYPE TRANSCRIPTIONAL REGULATOR LRHA-RELATED"/>
    <property type="match status" value="1"/>
</dbReference>
<dbReference type="RefSeq" id="WP_174954985.1">
    <property type="nucleotide sequence ID" value="NZ_CABVQH010000043.1"/>
</dbReference>
<evidence type="ECO:0000256" key="4">
    <source>
        <dbReference type="ARBA" id="ARBA00023163"/>
    </source>
</evidence>
<dbReference type="Proteomes" id="UP000494260">
    <property type="component" value="Unassembled WGS sequence"/>
</dbReference>
<keyword evidence="4" id="KW-0804">Transcription</keyword>
<dbReference type="InterPro" id="IPR036388">
    <property type="entry name" value="WH-like_DNA-bd_sf"/>
</dbReference>
<organism evidence="6 7">
    <name type="scientific">Burkholderia lata (strain ATCC 17760 / DSM 23089 / LMG 22485 / NCIMB 9086 / R18194 / 383)</name>
    <dbReference type="NCBI Taxonomy" id="482957"/>
    <lineage>
        <taxon>Bacteria</taxon>
        <taxon>Pseudomonadati</taxon>
        <taxon>Pseudomonadota</taxon>
        <taxon>Betaproteobacteria</taxon>
        <taxon>Burkholderiales</taxon>
        <taxon>Burkholderiaceae</taxon>
        <taxon>Burkholderia</taxon>
        <taxon>Burkholderia cepacia complex</taxon>
    </lineage>
</organism>
<evidence type="ECO:0000256" key="2">
    <source>
        <dbReference type="ARBA" id="ARBA00023015"/>
    </source>
</evidence>
<keyword evidence="2" id="KW-0805">Transcription regulation</keyword>
<dbReference type="InterPro" id="IPR005119">
    <property type="entry name" value="LysR_subst-bd"/>
</dbReference>
<reference evidence="6 7" key="1">
    <citation type="submission" date="2019-09" db="EMBL/GenBank/DDBJ databases">
        <authorList>
            <person name="Depoorter E."/>
        </authorList>
    </citation>
    <scope>NUCLEOTIDE SEQUENCE [LARGE SCALE GENOMIC DNA]</scope>
    <source>
        <strain evidence="6">R-18109</strain>
    </source>
</reference>
<evidence type="ECO:0000259" key="5">
    <source>
        <dbReference type="PROSITE" id="PS50931"/>
    </source>
</evidence>
<dbReference type="GO" id="GO:0003677">
    <property type="term" value="F:DNA binding"/>
    <property type="evidence" value="ECO:0007669"/>
    <property type="project" value="UniProtKB-KW"/>
</dbReference>
<dbReference type="AlphaFoldDB" id="A0A6P3A868"/>
<dbReference type="Gene3D" id="1.10.10.10">
    <property type="entry name" value="Winged helix-like DNA-binding domain superfamily/Winged helix DNA-binding domain"/>
    <property type="match status" value="1"/>
</dbReference>
<evidence type="ECO:0000313" key="7">
    <source>
        <dbReference type="Proteomes" id="UP000494260"/>
    </source>
</evidence>
<dbReference type="PANTHER" id="PTHR30579">
    <property type="entry name" value="TRANSCRIPTIONAL REGULATOR"/>
    <property type="match status" value="1"/>
</dbReference>
<dbReference type="EMBL" id="CABVQH010000043">
    <property type="protein sequence ID" value="VWD43114.1"/>
    <property type="molecule type" value="Genomic_DNA"/>
</dbReference>
<dbReference type="Gene3D" id="3.40.190.10">
    <property type="entry name" value="Periplasmic binding protein-like II"/>
    <property type="match status" value="3"/>
</dbReference>
<evidence type="ECO:0000256" key="1">
    <source>
        <dbReference type="ARBA" id="ARBA00009437"/>
    </source>
</evidence>
<dbReference type="PROSITE" id="PS50931">
    <property type="entry name" value="HTH_LYSR"/>
    <property type="match status" value="1"/>
</dbReference>
<protein>
    <submittedName>
        <fullName evidence="6">LysR family transcriptional regulator</fullName>
    </submittedName>
</protein>
<dbReference type="InterPro" id="IPR000847">
    <property type="entry name" value="LysR_HTH_N"/>
</dbReference>
<evidence type="ECO:0000313" key="6">
    <source>
        <dbReference type="EMBL" id="VWD43114.1"/>
    </source>
</evidence>
<comment type="similarity">
    <text evidence="1">Belongs to the LysR transcriptional regulatory family.</text>
</comment>
<dbReference type="GO" id="GO:0003700">
    <property type="term" value="F:DNA-binding transcription factor activity"/>
    <property type="evidence" value="ECO:0007669"/>
    <property type="project" value="InterPro"/>
</dbReference>
<dbReference type="InterPro" id="IPR036390">
    <property type="entry name" value="WH_DNA-bd_sf"/>
</dbReference>
<dbReference type="SUPFAM" id="SSF46785">
    <property type="entry name" value="Winged helix' DNA-binding domain"/>
    <property type="match status" value="1"/>
</dbReference>
<dbReference type="Pfam" id="PF00126">
    <property type="entry name" value="HTH_1"/>
    <property type="match status" value="1"/>
</dbReference>
<dbReference type="SUPFAM" id="SSF53850">
    <property type="entry name" value="Periplasmic binding protein-like II"/>
    <property type="match status" value="1"/>
</dbReference>
<evidence type="ECO:0000256" key="3">
    <source>
        <dbReference type="ARBA" id="ARBA00023125"/>
    </source>
</evidence>
<proteinExistence type="inferred from homology"/>
<dbReference type="InterPro" id="IPR050176">
    <property type="entry name" value="LTTR"/>
</dbReference>
<name>A0A6P3A868_BURL3</name>
<sequence>MSGQDIPHGDGESLALADATLARPNFDVAALRSLVAGVDLGSFAKAADRVARSSSAVSAQIRKLEEQAGTPLFVKAGRGLALTDAGDAMLRYARRMIELNDEAAAAVRGTNLDGWVRVGLQEDFGEAILPDVLGRFARAHPKVRIEARVARNADLLDRLDANQLDLALVWGDPASAALVARAGIDSEQIAQVQMQWVGAAALVAGGVGMPGGGAEEGAEGGATETGARAVRAPGEPLPLVVFDRPCRFFGAATGALDRAGVPWRVAFTTPSLAGLWAAAAAGLGLTVRSQYGLPASVRVLDAASCGLPTLPSLPLILLRRTSSATPTVDRLARIVTQAVRDATEGAGVALAA</sequence>
<accession>A0A6P3A868</accession>
<keyword evidence="3" id="KW-0238">DNA-binding</keyword>
<dbReference type="Pfam" id="PF03466">
    <property type="entry name" value="LysR_substrate"/>
    <property type="match status" value="2"/>
</dbReference>